<dbReference type="EMBL" id="JAFEJA010000003">
    <property type="protein sequence ID" value="MBM9624751.1"/>
    <property type="molecule type" value="Genomic_DNA"/>
</dbReference>
<dbReference type="Proteomes" id="UP000664109">
    <property type="component" value="Unassembled WGS sequence"/>
</dbReference>
<keyword evidence="2" id="KW-1185">Reference proteome</keyword>
<comment type="caution">
    <text evidence="1">The sequence shown here is derived from an EMBL/GenBank/DDBJ whole genome shotgun (WGS) entry which is preliminary data.</text>
</comment>
<name>A0ABS2V5E1_9ACTN</name>
<accession>A0ABS2V5E1</accession>
<proteinExistence type="predicted"/>
<evidence type="ECO:0000313" key="1">
    <source>
        <dbReference type="EMBL" id="MBM9624751.1"/>
    </source>
</evidence>
<organism evidence="1 2">
    <name type="scientific">Streptomyces zhihengii</name>
    <dbReference type="NCBI Taxonomy" id="1818004"/>
    <lineage>
        <taxon>Bacteria</taxon>
        <taxon>Bacillati</taxon>
        <taxon>Actinomycetota</taxon>
        <taxon>Actinomycetes</taxon>
        <taxon>Kitasatosporales</taxon>
        <taxon>Streptomycetaceae</taxon>
        <taxon>Streptomyces</taxon>
    </lineage>
</organism>
<protein>
    <submittedName>
        <fullName evidence="1">Uncharacterized protein</fullName>
    </submittedName>
</protein>
<dbReference type="RefSeq" id="WP_205378892.1">
    <property type="nucleotide sequence ID" value="NZ_JAFEJA010000003.1"/>
</dbReference>
<geneLocation type="plasmid" evidence="1">
    <name>unnamed1</name>
</geneLocation>
<keyword evidence="1" id="KW-0614">Plasmid</keyword>
<gene>
    <name evidence="1" type="ORF">JE024_40220</name>
</gene>
<reference evidence="1 2" key="1">
    <citation type="journal article" date="2016" name="Arch. Microbiol.">
        <title>Streptomyces zhihengii sp. nov., isolated from rhizospheric soil of Psammosilene tunicoides.</title>
        <authorList>
            <person name="Huang M.J."/>
            <person name="Fei J.J."/>
            <person name="Salam N."/>
            <person name="Kim C.J."/>
            <person name="Hozzein W.N."/>
            <person name="Xiao M."/>
            <person name="Huang H.Q."/>
            <person name="Li W.J."/>
        </authorList>
    </citation>
    <scope>NUCLEOTIDE SEQUENCE [LARGE SCALE GENOMIC DNA]</scope>
    <source>
        <strain evidence="1 2">YIM T102</strain>
    </source>
</reference>
<evidence type="ECO:0000313" key="2">
    <source>
        <dbReference type="Proteomes" id="UP000664109"/>
    </source>
</evidence>
<sequence length="62" mass="6803">MTHPALPVETPYTRTSDYIYIDNLRQEDELLTDAVWQAGEHAPVPTCPAELVAREPPGAPTG</sequence>